<reference evidence="1 2" key="1">
    <citation type="submission" date="2024-08" db="EMBL/GenBank/DDBJ databases">
        <title>Mycobacterium servetensis sp. nov., a novel rapid-growing mycobacterial species recovered from a human patient in Zaragoza, Spain.</title>
        <authorList>
            <person name="Tristancho-Baro A.I."/>
            <person name="Buenestado-Serrano S."/>
            <person name="Garcia De Viedma D."/>
            <person name="Milagro-Beamonte A."/>
            <person name="Burillo N."/>
            <person name="Sanz S."/>
            <person name="Lopez-Calleja A.I."/>
            <person name="Penas-Utrilla D."/>
            <person name="Guardingo M."/>
            <person name="Garcia M.J."/>
            <person name="Vinuelas-Bayon J."/>
        </authorList>
    </citation>
    <scope>NUCLEOTIDE SEQUENCE [LARGE SCALE GENOMIC DNA]</scope>
    <source>
        <strain evidence="2">HUMS_12744610</strain>
    </source>
</reference>
<keyword evidence="2" id="KW-1185">Reference proteome</keyword>
<gene>
    <name evidence="1" type="ORF">AB8998_29410</name>
</gene>
<proteinExistence type="predicted"/>
<protein>
    <submittedName>
        <fullName evidence="1">Uncharacterized protein</fullName>
    </submittedName>
</protein>
<sequence>MTDMPVFSGDDDGREYLWSDLLARRLALGLQTEESARAMKVSYEDYDGVEEGEKPPEPQMVESITAMERFVAQETDLAVAAAEGTGEKAVQFIAVADQDTFNQMYPQARTPWGTHYPFTLQHVAIGRAAGELSRRGIDIEVFGGQQSDRRVDLAVRRQAVGLLKTMAGELLGIPQKRYYRWEAGIKWAPGRAGDPAGSSVPAGLIAEMQALDDFIVITAAELPVENIDGVSVVYMLDDQSDFEQVYPEARTLRDRIPYPIRIHRVAAARRASSLASAGHDVRIAVED</sequence>
<evidence type="ECO:0000313" key="2">
    <source>
        <dbReference type="Proteomes" id="UP001564760"/>
    </source>
</evidence>
<dbReference type="EMBL" id="JBGEDP010000002">
    <property type="protein sequence ID" value="MEY8018797.1"/>
    <property type="molecule type" value="Genomic_DNA"/>
</dbReference>
<evidence type="ECO:0000313" key="1">
    <source>
        <dbReference type="EMBL" id="MEY8018797.1"/>
    </source>
</evidence>
<dbReference type="RefSeq" id="WP_369741867.1">
    <property type="nucleotide sequence ID" value="NZ_JBGEDP010000002.1"/>
</dbReference>
<comment type="caution">
    <text evidence="1">The sequence shown here is derived from an EMBL/GenBank/DDBJ whole genome shotgun (WGS) entry which is preliminary data.</text>
</comment>
<organism evidence="1 2">
    <name type="scientific">Mycobacterium servetii</name>
    <dbReference type="NCBI Taxonomy" id="3237418"/>
    <lineage>
        <taxon>Bacteria</taxon>
        <taxon>Bacillati</taxon>
        <taxon>Actinomycetota</taxon>
        <taxon>Actinomycetes</taxon>
        <taxon>Mycobacteriales</taxon>
        <taxon>Mycobacteriaceae</taxon>
        <taxon>Mycobacterium</taxon>
    </lineage>
</organism>
<name>A0ABV4C8J8_9MYCO</name>
<accession>A0ABV4C8J8</accession>
<dbReference type="Proteomes" id="UP001564760">
    <property type="component" value="Unassembled WGS sequence"/>
</dbReference>